<evidence type="ECO:0000256" key="4">
    <source>
        <dbReference type="ARBA" id="ARBA00023163"/>
    </source>
</evidence>
<dbReference type="InterPro" id="IPR036576">
    <property type="entry name" value="WRKY_dom_sf"/>
</dbReference>
<protein>
    <recommendedName>
        <fullName evidence="7">WRKY domain-containing protein</fullName>
    </recommendedName>
</protein>
<gene>
    <name evidence="8" type="ORF">F3Y22_tig00110794pilonHSYRG00116</name>
</gene>
<evidence type="ECO:0000256" key="1">
    <source>
        <dbReference type="ARBA" id="ARBA00004123"/>
    </source>
</evidence>
<comment type="subcellular location">
    <subcellularLocation>
        <location evidence="1">Nucleus</location>
    </subcellularLocation>
</comment>
<keyword evidence="4" id="KW-0804">Transcription</keyword>
<dbReference type="Gene3D" id="2.20.25.80">
    <property type="entry name" value="WRKY domain"/>
    <property type="match status" value="1"/>
</dbReference>
<dbReference type="GO" id="GO:0005634">
    <property type="term" value="C:nucleus"/>
    <property type="evidence" value="ECO:0007669"/>
    <property type="project" value="UniProtKB-SubCell"/>
</dbReference>
<dbReference type="InterPro" id="IPR044810">
    <property type="entry name" value="WRKY_plant"/>
</dbReference>
<feature type="domain" description="WRKY" evidence="7">
    <location>
        <begin position="63"/>
        <end position="102"/>
    </location>
</feature>
<evidence type="ECO:0000256" key="6">
    <source>
        <dbReference type="SAM" id="MobiDB-lite"/>
    </source>
</evidence>
<sequence length="222" mass="24932">MEMEGSVPPELESMASDESELKPNETQASKRRKVVERIVVTVKVGENGGKVKNEGPPSDLWSGYYKCSTSKGCSAKKQVERCKTDASLLIITYTSRHNHPGPNLDSTDIKQSPKELLSNRRDDEQVAEVSEQEPEVVQNEGRKASRDEEASEDHFHYLPSPFNEDCFIGSAEQIHDSVGFLLDEEPLSCSRITKSSTPKSEENDFFDELEELYPYLQLSQVS</sequence>
<evidence type="ECO:0000313" key="9">
    <source>
        <dbReference type="Proteomes" id="UP000436088"/>
    </source>
</evidence>
<keyword evidence="3" id="KW-0238">DNA-binding</keyword>
<proteinExistence type="predicted"/>
<keyword evidence="9" id="KW-1185">Reference proteome</keyword>
<feature type="compositionally biased region" description="Basic and acidic residues" evidence="6">
    <location>
        <begin position="140"/>
        <end position="152"/>
    </location>
</feature>
<dbReference type="SMART" id="SM00774">
    <property type="entry name" value="WRKY"/>
    <property type="match status" value="1"/>
</dbReference>
<dbReference type="EMBL" id="VEPZ02001114">
    <property type="protein sequence ID" value="KAE8693706.1"/>
    <property type="molecule type" value="Genomic_DNA"/>
</dbReference>
<dbReference type="PROSITE" id="PS50811">
    <property type="entry name" value="WRKY"/>
    <property type="match status" value="1"/>
</dbReference>
<dbReference type="Pfam" id="PF03106">
    <property type="entry name" value="WRKY"/>
    <property type="match status" value="1"/>
</dbReference>
<comment type="caution">
    <text evidence="8">The sequence shown here is derived from an EMBL/GenBank/DDBJ whole genome shotgun (WGS) entry which is preliminary data.</text>
</comment>
<dbReference type="GO" id="GO:0003700">
    <property type="term" value="F:DNA-binding transcription factor activity"/>
    <property type="evidence" value="ECO:0007669"/>
    <property type="project" value="InterPro"/>
</dbReference>
<dbReference type="PANTHER" id="PTHR32096:SF18">
    <property type="entry name" value="DISEASE RESISTANCE PROTEIN RRS1B-RELATED"/>
    <property type="match status" value="1"/>
</dbReference>
<dbReference type="SUPFAM" id="SSF118290">
    <property type="entry name" value="WRKY DNA-binding domain"/>
    <property type="match status" value="1"/>
</dbReference>
<keyword evidence="2" id="KW-0805">Transcription regulation</keyword>
<dbReference type="Proteomes" id="UP000436088">
    <property type="component" value="Unassembled WGS sequence"/>
</dbReference>
<evidence type="ECO:0000313" key="8">
    <source>
        <dbReference type="EMBL" id="KAE8693706.1"/>
    </source>
</evidence>
<evidence type="ECO:0000256" key="3">
    <source>
        <dbReference type="ARBA" id="ARBA00023125"/>
    </source>
</evidence>
<evidence type="ECO:0000256" key="5">
    <source>
        <dbReference type="ARBA" id="ARBA00023242"/>
    </source>
</evidence>
<organism evidence="8 9">
    <name type="scientific">Hibiscus syriacus</name>
    <name type="common">Rose of Sharon</name>
    <dbReference type="NCBI Taxonomy" id="106335"/>
    <lineage>
        <taxon>Eukaryota</taxon>
        <taxon>Viridiplantae</taxon>
        <taxon>Streptophyta</taxon>
        <taxon>Embryophyta</taxon>
        <taxon>Tracheophyta</taxon>
        <taxon>Spermatophyta</taxon>
        <taxon>Magnoliopsida</taxon>
        <taxon>eudicotyledons</taxon>
        <taxon>Gunneridae</taxon>
        <taxon>Pentapetalae</taxon>
        <taxon>rosids</taxon>
        <taxon>malvids</taxon>
        <taxon>Malvales</taxon>
        <taxon>Malvaceae</taxon>
        <taxon>Malvoideae</taxon>
        <taxon>Hibiscus</taxon>
    </lineage>
</organism>
<evidence type="ECO:0000259" key="7">
    <source>
        <dbReference type="PROSITE" id="PS50811"/>
    </source>
</evidence>
<dbReference type="AlphaFoldDB" id="A0A6A2ZQ74"/>
<dbReference type="GO" id="GO:0000976">
    <property type="term" value="F:transcription cis-regulatory region binding"/>
    <property type="evidence" value="ECO:0007669"/>
    <property type="project" value="TreeGrafter"/>
</dbReference>
<feature type="compositionally biased region" description="Basic and acidic residues" evidence="6">
    <location>
        <begin position="107"/>
        <end position="124"/>
    </location>
</feature>
<feature type="region of interest" description="Disordered" evidence="6">
    <location>
        <begin position="1"/>
        <end position="33"/>
    </location>
</feature>
<evidence type="ECO:0000256" key="2">
    <source>
        <dbReference type="ARBA" id="ARBA00023015"/>
    </source>
</evidence>
<name>A0A6A2ZQ74_HIBSY</name>
<feature type="region of interest" description="Disordered" evidence="6">
    <location>
        <begin position="94"/>
        <end position="152"/>
    </location>
</feature>
<keyword evidence="5" id="KW-0539">Nucleus</keyword>
<dbReference type="PANTHER" id="PTHR32096">
    <property type="entry name" value="WRKY TRANSCRIPTION FACTOR 30-RELATED-RELATED"/>
    <property type="match status" value="1"/>
</dbReference>
<reference evidence="8" key="1">
    <citation type="submission" date="2019-09" db="EMBL/GenBank/DDBJ databases">
        <title>Draft genome information of white flower Hibiscus syriacus.</title>
        <authorList>
            <person name="Kim Y.-M."/>
        </authorList>
    </citation>
    <scope>NUCLEOTIDE SEQUENCE [LARGE SCALE GENOMIC DNA]</scope>
    <source>
        <strain evidence="8">YM2019G1</strain>
    </source>
</reference>
<accession>A0A6A2ZQ74</accession>
<dbReference type="InterPro" id="IPR003657">
    <property type="entry name" value="WRKY_dom"/>
</dbReference>